<dbReference type="Proteomes" id="UP000230607">
    <property type="component" value="Chromosome 1"/>
</dbReference>
<gene>
    <name evidence="1" type="ORF">NCS_10322</name>
</gene>
<reference evidence="2" key="1">
    <citation type="submission" date="2017-03" db="EMBL/GenBank/DDBJ databases">
        <authorList>
            <person name="Herbold C."/>
        </authorList>
    </citation>
    <scope>NUCLEOTIDE SEQUENCE [LARGE SCALE GENOMIC DNA]</scope>
</reference>
<dbReference type="EMBL" id="LT841358">
    <property type="protein sequence ID" value="SMH70515.1"/>
    <property type="molecule type" value="Genomic_DNA"/>
</dbReference>
<protein>
    <submittedName>
        <fullName evidence="1">Uncharacterized protein</fullName>
    </submittedName>
</protein>
<evidence type="ECO:0000313" key="1">
    <source>
        <dbReference type="EMBL" id="SMH70515.1"/>
    </source>
</evidence>
<sequence length="38" mass="4548">MLISFKNLILVLGVSLENLNSEIFNLFLKFKRFKRLFT</sequence>
<dbReference type="AlphaFoldDB" id="A0A2H1FCM7"/>
<evidence type="ECO:0000313" key="2">
    <source>
        <dbReference type="Proteomes" id="UP000230607"/>
    </source>
</evidence>
<keyword evidence="2" id="KW-1185">Reference proteome</keyword>
<organism evidence="1 2">
    <name type="scientific">Candidatus Nitrosotalea okcheonensis</name>
    <dbReference type="NCBI Taxonomy" id="1903276"/>
    <lineage>
        <taxon>Archaea</taxon>
        <taxon>Nitrososphaerota</taxon>
        <taxon>Nitrososphaeria</taxon>
        <taxon>Nitrosotaleales</taxon>
        <taxon>Nitrosotaleaceae</taxon>
        <taxon>Nitrosotalea</taxon>
    </lineage>
</organism>
<name>A0A2H1FCM7_9ARCH</name>
<accession>A0A2H1FCM7</accession>
<proteinExistence type="predicted"/>